<feature type="region of interest" description="Disordered" evidence="16">
    <location>
        <begin position="309"/>
        <end position="600"/>
    </location>
</feature>
<dbReference type="InterPro" id="IPR006103">
    <property type="entry name" value="Glyco_hydro_2_cat"/>
</dbReference>
<evidence type="ECO:0000256" key="11">
    <source>
        <dbReference type="ARBA" id="ARBA00023180"/>
    </source>
</evidence>
<keyword evidence="13" id="KW-0326">Glycosidase</keyword>
<evidence type="ECO:0000256" key="12">
    <source>
        <dbReference type="ARBA" id="ARBA00023228"/>
    </source>
</evidence>
<feature type="compositionally biased region" description="Basic and acidic residues" evidence="16">
    <location>
        <begin position="517"/>
        <end position="567"/>
    </location>
</feature>
<feature type="compositionally biased region" description="Polar residues" evidence="16">
    <location>
        <begin position="583"/>
        <end position="598"/>
    </location>
</feature>
<keyword evidence="10" id="KW-1015">Disulfide bond</keyword>
<evidence type="ECO:0000313" key="20">
    <source>
        <dbReference type="EMBL" id="EZA55927.1"/>
    </source>
</evidence>
<dbReference type="InterPro" id="IPR054593">
    <property type="entry name" value="Beta-mannosidase-like_N2"/>
</dbReference>
<keyword evidence="8" id="KW-0732">Signal</keyword>
<dbReference type="Gene3D" id="3.20.20.80">
    <property type="entry name" value="Glycosidases"/>
    <property type="match status" value="1"/>
</dbReference>
<feature type="domain" description="Beta-mannosidase Ig-fold" evidence="18">
    <location>
        <begin position="1590"/>
        <end position="1654"/>
    </location>
</feature>
<keyword evidence="21" id="KW-1185">Reference proteome</keyword>
<dbReference type="SUPFAM" id="SSF49303">
    <property type="entry name" value="beta-Galactosidase/glucuronidase domain"/>
    <property type="match status" value="3"/>
</dbReference>
<evidence type="ECO:0000256" key="2">
    <source>
        <dbReference type="ARBA" id="ARBA00003150"/>
    </source>
</evidence>
<dbReference type="GO" id="GO:0005975">
    <property type="term" value="P:carbohydrate metabolic process"/>
    <property type="evidence" value="ECO:0007669"/>
    <property type="project" value="InterPro"/>
</dbReference>
<evidence type="ECO:0000256" key="1">
    <source>
        <dbReference type="ARBA" id="ARBA00000829"/>
    </source>
</evidence>
<evidence type="ECO:0000256" key="16">
    <source>
        <dbReference type="SAM" id="MobiDB-lite"/>
    </source>
</evidence>
<comment type="subcellular location">
    <subcellularLocation>
        <location evidence="3">Lysosome</location>
    </subcellularLocation>
</comment>
<feature type="domain" description="Beta-mannosidase-like galactose-binding" evidence="19">
    <location>
        <begin position="794"/>
        <end position="959"/>
    </location>
</feature>
<evidence type="ECO:0000256" key="14">
    <source>
        <dbReference type="ARBA" id="ARBA00032581"/>
    </source>
</evidence>
<dbReference type="Pfam" id="PF22666">
    <property type="entry name" value="Glyco_hydro_2_N2"/>
    <property type="match status" value="1"/>
</dbReference>
<feature type="region of interest" description="Disordered" evidence="16">
    <location>
        <begin position="663"/>
        <end position="690"/>
    </location>
</feature>
<feature type="compositionally biased region" description="Acidic residues" evidence="16">
    <location>
        <begin position="477"/>
        <end position="488"/>
    </location>
</feature>
<dbReference type="Pfam" id="PF17753">
    <property type="entry name" value="Ig_mannosidase"/>
    <property type="match status" value="1"/>
</dbReference>
<organism evidence="20 21">
    <name type="scientific">Ooceraea biroi</name>
    <name type="common">Clonal raider ant</name>
    <name type="synonym">Cerapachys biroi</name>
    <dbReference type="NCBI Taxonomy" id="2015173"/>
    <lineage>
        <taxon>Eukaryota</taxon>
        <taxon>Metazoa</taxon>
        <taxon>Ecdysozoa</taxon>
        <taxon>Arthropoda</taxon>
        <taxon>Hexapoda</taxon>
        <taxon>Insecta</taxon>
        <taxon>Pterygota</taxon>
        <taxon>Neoptera</taxon>
        <taxon>Endopterygota</taxon>
        <taxon>Hymenoptera</taxon>
        <taxon>Apocrita</taxon>
        <taxon>Aculeata</taxon>
        <taxon>Formicoidea</taxon>
        <taxon>Formicidae</taxon>
        <taxon>Dorylinae</taxon>
        <taxon>Ooceraea</taxon>
    </lineage>
</organism>
<feature type="compositionally biased region" description="Polar residues" evidence="16">
    <location>
        <begin position="675"/>
        <end position="687"/>
    </location>
</feature>
<evidence type="ECO:0000256" key="10">
    <source>
        <dbReference type="ARBA" id="ARBA00023157"/>
    </source>
</evidence>
<evidence type="ECO:0000256" key="4">
    <source>
        <dbReference type="ARBA" id="ARBA00007401"/>
    </source>
</evidence>
<proteinExistence type="inferred from homology"/>
<gene>
    <name evidence="20" type="ORF">X777_03612</name>
</gene>
<dbReference type="SUPFAM" id="SSF49785">
    <property type="entry name" value="Galactose-binding domain-like"/>
    <property type="match status" value="1"/>
</dbReference>
<evidence type="ECO:0000256" key="15">
    <source>
        <dbReference type="ARBA" id="ARBA00033445"/>
    </source>
</evidence>
<dbReference type="GO" id="GO:0005764">
    <property type="term" value="C:lysosome"/>
    <property type="evidence" value="ECO:0007669"/>
    <property type="project" value="UniProtKB-SubCell"/>
</dbReference>
<dbReference type="OrthoDB" id="2866996at2759"/>
<evidence type="ECO:0000256" key="8">
    <source>
        <dbReference type="ARBA" id="ARBA00022729"/>
    </source>
</evidence>
<feature type="region of interest" description="Disordered" evidence="16">
    <location>
        <begin position="57"/>
        <end position="163"/>
    </location>
</feature>
<dbReference type="FunFam" id="3.20.20.80:FF:000035">
    <property type="entry name" value="Mannosidase beta"/>
    <property type="match status" value="1"/>
</dbReference>
<evidence type="ECO:0000259" key="19">
    <source>
        <dbReference type="Pfam" id="PF22666"/>
    </source>
</evidence>
<reference evidence="20 21" key="1">
    <citation type="journal article" date="2014" name="Curr. Biol.">
        <title>The genome of the clonal raider ant Cerapachys biroi.</title>
        <authorList>
            <person name="Oxley P.R."/>
            <person name="Ji L."/>
            <person name="Fetter-Pruneda I."/>
            <person name="McKenzie S.K."/>
            <person name="Li C."/>
            <person name="Hu H."/>
            <person name="Zhang G."/>
            <person name="Kronauer D.J."/>
        </authorList>
    </citation>
    <scope>NUCLEOTIDE SEQUENCE [LARGE SCALE GENOMIC DNA]</scope>
</reference>
<dbReference type="SUPFAM" id="SSF51445">
    <property type="entry name" value="(Trans)glycosidases"/>
    <property type="match status" value="1"/>
</dbReference>
<comment type="similarity">
    <text evidence="4">Belongs to the glycosyl hydrolase 2 family.</text>
</comment>
<feature type="compositionally biased region" description="Basic and acidic residues" evidence="16">
    <location>
        <begin position="352"/>
        <end position="367"/>
    </location>
</feature>
<dbReference type="GO" id="GO:0004567">
    <property type="term" value="F:beta-mannosidase activity"/>
    <property type="evidence" value="ECO:0007669"/>
    <property type="project" value="UniProtKB-EC"/>
</dbReference>
<feature type="compositionally biased region" description="Basic and acidic residues" evidence="16">
    <location>
        <begin position="389"/>
        <end position="407"/>
    </location>
</feature>
<evidence type="ECO:0000256" key="5">
    <source>
        <dbReference type="ARBA" id="ARBA00011245"/>
    </source>
</evidence>
<comment type="subunit">
    <text evidence="5">Monomer.</text>
</comment>
<keyword evidence="11" id="KW-0325">Glycoprotein</keyword>
<comment type="catalytic activity">
    <reaction evidence="1">
        <text>Hydrolysis of terminal, non-reducing beta-D-mannose residues in beta-D-mannosides.</text>
        <dbReference type="EC" id="3.2.1.25"/>
    </reaction>
</comment>
<feature type="region of interest" description="Disordered" evidence="16">
    <location>
        <begin position="1"/>
        <end position="20"/>
    </location>
</feature>
<dbReference type="Gene3D" id="2.60.120.260">
    <property type="entry name" value="Galactose-binding domain-like"/>
    <property type="match status" value="1"/>
</dbReference>
<feature type="compositionally biased region" description="Polar residues" evidence="16">
    <location>
        <begin position="148"/>
        <end position="163"/>
    </location>
</feature>
<dbReference type="OMA" id="IEGRWKM"/>
<dbReference type="InterPro" id="IPR050887">
    <property type="entry name" value="Beta-mannosidase_GH2"/>
</dbReference>
<dbReference type="InterPro" id="IPR008979">
    <property type="entry name" value="Galactose-bd-like_sf"/>
</dbReference>
<feature type="domain" description="Glycoside hydrolase family 2 catalytic" evidence="17">
    <location>
        <begin position="1163"/>
        <end position="1323"/>
    </location>
</feature>
<dbReference type="InterPro" id="IPR041625">
    <property type="entry name" value="Beta-mannosidase_Ig"/>
</dbReference>
<keyword evidence="12" id="KW-0458">Lysosome</keyword>
<feature type="compositionally biased region" description="Basic and acidic residues" evidence="16">
    <location>
        <begin position="323"/>
        <end position="338"/>
    </location>
</feature>
<evidence type="ECO:0000256" key="7">
    <source>
        <dbReference type="ARBA" id="ARBA00015707"/>
    </source>
</evidence>
<dbReference type="InterPro" id="IPR017853">
    <property type="entry name" value="GH"/>
</dbReference>
<dbReference type="Gene3D" id="2.60.40.10">
    <property type="entry name" value="Immunoglobulins"/>
    <property type="match status" value="3"/>
</dbReference>
<comment type="function">
    <text evidence="2">Exoglycosidase that cleaves the single beta-linked mannose residue from the non-reducing end of all N-linked glycoprotein oligosaccharides.</text>
</comment>
<sequence length="1661" mass="188751">MSGNMERDKNERLNARKIEEEEMKRTLAGIGIYEEGITYNQMKEILGFLNESEDTSNVAFNNRNTQKGAQYSDNESETRPDANAPQECTESRPSYAYKTNHAFPTAHSERKAVRYSSSPELPLYEARNPTYRRKSSDSDELAEKQQHEGGTNSATHSTNRFYSLRSGSCAQTGTSERKTGQDKTQDEVVQKLKRWRLNPLDVCIDENDVPLRQPCRPLARERAPFESCKEAITAEQCDQKAHAISQHLKEMALLLHNWHPPADSVFQWGSPIQVGTANGSLDRNPLTDTKTEQIKAECTYRDSYERSSKRKASTLIASLTKESSSEDERGDPYDFIDVKKKKRVQSDSKSGNVEHRATPQRANHERTASNVVARQEHSHNDNNNDVDLEDGRVEYLHTKKTADEKNEQSSPEWTTYPRRVVPPVPKARLSLHRQRRGNATSKPSKTRRVDESKGVDQAKHQKKDNALTEKEIRQAVEEDWNSEQEEETAAAKDVEIRPLNNASIKQETRPRLRKKRPFNDTETVRESPKQEEPDKERRLRVHEEKKKKEELSRIDNRNGSWEHHLLPSDDDEDESEMNRKPDAQSSEQPANVSTSSDNIPCPICNKLFSPDEIENHAAYCEQFEANDEGEGNDAGQLECNVCDNYKTSSGTDYGQHVHDCIERNSKNDKRHESKTVSGDSASTSSFRNYKPISEQKDSEIDYLGQFPSDGKSKLSNSGRKRKHICIELPSVFSVAGSRHTSVHLPLGKMKLLTPALWILFLINVHCETITLNGIWEGTIRDCRGKSGCGNDINFKATVPGGIYTDLYQNKVIDDNLVGTNDVNNRWVGNQTVIYTKNFNVTRDFLEARRIVLVFHGVDTFARVSLNDHVVGETSNMFLRYIFDVTDYIKEGQNLLLVSCASAVRVAESLYETQSKDYIVPPVCVPKEYNGECHVNHIRKMQASFSWDWGPAFPSAGIWKDVELIAVNDILINDVTADIRKENDVWNVLVTVFLEVTQSENEEPAEISCHVASVLYASESKSITSTKEVVLSADRKYVNVNVSLVVPANAVENWWPNGYGEQHLYQLDTTVTTTSDVGVLRKRIRVGFRTVELVEEPLEKGLSFYFRVNGVPIFAKGSNFIPASVFPELGAKEDTIRHLLLSSKETHMNMLRVWGGGVYESKLFYDLADEYGIMIWQDFMFACAMYPTSDSFLKSVREEVRQSVIRLKNHPSVVLWAGNNENEAALYGNWYGTGTAEVYKTDYVKLYVNLIKREVEELDPVRPFVVSSPGNGANEETYNYTGVNPYSNLYGDVHYYNYINNGWDVTQYPRTRFCSEYGFQAWPSIYTLATAIESTKDFHTDSEFVRHRQHLPRGNQYMLLLILHNFAIPRSNNSIRDFENYVYLSQVNQAVSMRIQTEGYRQARSEVNSVGEGMTMGALYWQLNDVWQAPSWSSIDIEGRWKMLHYYAKDFFAPVIVTPHLSVSNLLTIYVVSDRLDTLTKCTVEIRVYNWSALTPVFTKSFSDIIVVTNAAVRVRSLWLDSLLVEAGCGTLISAKKHCVAALSLTDRSGSSIAPVNYVYPDALKNVEIPVANVTVRILENQLPGKLSNYPDFKLVLSTDNIALFVWLEVGDIRGRFSENGFHMFEGEKEIIFHAHEAITPDLLRNNLKLTTLSNIYSTHDN</sequence>
<accession>A0A026WIQ8</accession>
<evidence type="ECO:0000256" key="6">
    <source>
        <dbReference type="ARBA" id="ARBA00012754"/>
    </source>
</evidence>
<evidence type="ECO:0000259" key="18">
    <source>
        <dbReference type="Pfam" id="PF17753"/>
    </source>
</evidence>
<evidence type="ECO:0000256" key="9">
    <source>
        <dbReference type="ARBA" id="ARBA00022801"/>
    </source>
</evidence>
<evidence type="ECO:0000256" key="3">
    <source>
        <dbReference type="ARBA" id="ARBA00004371"/>
    </source>
</evidence>
<dbReference type="PANTHER" id="PTHR43730">
    <property type="entry name" value="BETA-MANNOSIDASE"/>
    <property type="match status" value="1"/>
</dbReference>
<keyword evidence="9" id="KW-0378">Hydrolase</keyword>
<name>A0A026WIQ8_OOCBI</name>
<dbReference type="InterPro" id="IPR013783">
    <property type="entry name" value="Ig-like_fold"/>
</dbReference>
<dbReference type="STRING" id="2015173.A0A026WIQ8"/>
<feature type="compositionally biased region" description="Basic and acidic residues" evidence="16">
    <location>
        <begin position="447"/>
        <end position="476"/>
    </location>
</feature>
<dbReference type="Pfam" id="PF02836">
    <property type="entry name" value="Glyco_hydro_2_C"/>
    <property type="match status" value="1"/>
</dbReference>
<evidence type="ECO:0000256" key="13">
    <source>
        <dbReference type="ARBA" id="ARBA00023295"/>
    </source>
</evidence>
<dbReference type="PANTHER" id="PTHR43730:SF1">
    <property type="entry name" value="BETA-MANNOSIDASE"/>
    <property type="match status" value="1"/>
</dbReference>
<evidence type="ECO:0000259" key="17">
    <source>
        <dbReference type="Pfam" id="PF02836"/>
    </source>
</evidence>
<dbReference type="EMBL" id="KK107182">
    <property type="protein sequence ID" value="EZA55927.1"/>
    <property type="molecule type" value="Genomic_DNA"/>
</dbReference>
<feature type="compositionally biased region" description="Polar residues" evidence="16">
    <location>
        <begin position="57"/>
        <end position="73"/>
    </location>
</feature>
<dbReference type="FunFam" id="2.60.120.260:FF:000060">
    <property type="entry name" value="Probable beta-mannosidase"/>
    <property type="match status" value="1"/>
</dbReference>
<dbReference type="Proteomes" id="UP000053097">
    <property type="component" value="Unassembled WGS sequence"/>
</dbReference>
<dbReference type="GO" id="GO:0006516">
    <property type="term" value="P:glycoprotein catabolic process"/>
    <property type="evidence" value="ECO:0007669"/>
    <property type="project" value="TreeGrafter"/>
</dbReference>
<feature type="compositionally biased region" description="Basic and acidic residues" evidence="16">
    <location>
        <begin position="663"/>
        <end position="674"/>
    </location>
</feature>
<protein>
    <recommendedName>
        <fullName evidence="7">Beta-mannosidase</fullName>
        <ecNumber evidence="6">3.2.1.25</ecNumber>
    </recommendedName>
    <alternativeName>
        <fullName evidence="14">Lysosomal beta A mannosidase</fullName>
    </alternativeName>
    <alternativeName>
        <fullName evidence="15">Mannanase</fullName>
    </alternativeName>
</protein>
<dbReference type="InterPro" id="IPR036156">
    <property type="entry name" value="Beta-gal/glucu_dom_sf"/>
</dbReference>
<feature type="compositionally biased region" description="Basic and acidic residues" evidence="16">
    <location>
        <begin position="134"/>
        <end position="147"/>
    </location>
</feature>
<dbReference type="EC" id="3.2.1.25" evidence="6"/>
<evidence type="ECO:0000313" key="21">
    <source>
        <dbReference type="Proteomes" id="UP000053097"/>
    </source>
</evidence>